<feature type="region of interest" description="Disordered" evidence="1">
    <location>
        <begin position="179"/>
        <end position="206"/>
    </location>
</feature>
<dbReference type="STRING" id="109376.A0A0D3C635"/>
<dbReference type="HOGENOM" id="CLU_080274_0_0_1"/>
<feature type="compositionally biased region" description="Basic residues" evidence="1">
    <location>
        <begin position="179"/>
        <end position="192"/>
    </location>
</feature>
<keyword evidence="4" id="KW-1185">Reference proteome</keyword>
<dbReference type="InterPro" id="IPR018972">
    <property type="entry name" value="Sas10_C_dom"/>
</dbReference>
<evidence type="ECO:0000256" key="1">
    <source>
        <dbReference type="SAM" id="MobiDB-lite"/>
    </source>
</evidence>
<feature type="domain" description="Sas10 C-terminal" evidence="2">
    <location>
        <begin position="164"/>
        <end position="229"/>
    </location>
</feature>
<sequence length="302" mass="34147">MGSKVGFRKRGSVSTKTRKEIDEHEIELPPESLATSIADGTVQNVVKEDATSIPVSSSAVRITQDTVELRSNGVFGSTVSKSDKAQKRHKLAKRRKIELKVLAGAGVKSEEDSRNETEVFESQGSEDEFYKQVKQEKEAKRAAKAEIYSRESSSNLLLLPESVEGKRLISKEILSNRGLTRHRNKDKKNPRKNYRDKYTDKVKRRGGQVREIRKPSGPYGGEGLGINPNRPGIFIHNRIPEPEPTRNGSVRFGFGSRQFIRWVLVLIIHGYRFGSGFYPKPNGYPFNPNSMLKKHRFVFFEG</sequence>
<feature type="region of interest" description="Disordered" evidence="1">
    <location>
        <begin position="1"/>
        <end position="23"/>
    </location>
</feature>
<dbReference type="PANTHER" id="PTHR13237">
    <property type="entry name" value="SOMETHING ABOUT SILENCING PROTEIN 10-RELATED"/>
    <property type="match status" value="1"/>
</dbReference>
<dbReference type="Proteomes" id="UP000032141">
    <property type="component" value="Chromosome C4"/>
</dbReference>
<proteinExistence type="predicted"/>
<evidence type="ECO:0000259" key="2">
    <source>
        <dbReference type="Pfam" id="PF09368"/>
    </source>
</evidence>
<dbReference type="GO" id="GO:0032040">
    <property type="term" value="C:small-subunit processome"/>
    <property type="evidence" value="ECO:0007669"/>
    <property type="project" value="TreeGrafter"/>
</dbReference>
<accession>A0A0D3C635</accession>
<dbReference type="PANTHER" id="PTHR13237:SF10">
    <property type="entry name" value="SAS10 C-TERMINAL DOMAIN-CONTAINING PROTEIN"/>
    <property type="match status" value="1"/>
</dbReference>
<dbReference type="eggNOG" id="KOG3118">
    <property type="taxonomic scope" value="Eukaryota"/>
</dbReference>
<reference evidence="3" key="2">
    <citation type="submission" date="2015-03" db="UniProtKB">
        <authorList>
            <consortium name="EnsemblPlants"/>
        </authorList>
    </citation>
    <scope>IDENTIFICATION</scope>
</reference>
<dbReference type="GO" id="GO:0000462">
    <property type="term" value="P:maturation of SSU-rRNA from tricistronic rRNA transcript (SSU-rRNA, 5.8S rRNA, LSU-rRNA)"/>
    <property type="evidence" value="ECO:0007669"/>
    <property type="project" value="TreeGrafter"/>
</dbReference>
<organism evidence="3 4">
    <name type="scientific">Brassica oleracea var. oleracea</name>
    <dbReference type="NCBI Taxonomy" id="109376"/>
    <lineage>
        <taxon>Eukaryota</taxon>
        <taxon>Viridiplantae</taxon>
        <taxon>Streptophyta</taxon>
        <taxon>Embryophyta</taxon>
        <taxon>Tracheophyta</taxon>
        <taxon>Spermatophyta</taxon>
        <taxon>Magnoliopsida</taxon>
        <taxon>eudicotyledons</taxon>
        <taxon>Gunneridae</taxon>
        <taxon>Pentapetalae</taxon>
        <taxon>rosids</taxon>
        <taxon>malvids</taxon>
        <taxon>Brassicales</taxon>
        <taxon>Brassicaceae</taxon>
        <taxon>Brassiceae</taxon>
        <taxon>Brassica</taxon>
    </lineage>
</organism>
<dbReference type="OMA" id="HRFVFFE"/>
<dbReference type="Gramene" id="Bo4g194480.1">
    <property type="protein sequence ID" value="Bo4g194480.1"/>
    <property type="gene ID" value="Bo4g194480"/>
</dbReference>
<protein>
    <recommendedName>
        <fullName evidence="2">Sas10 C-terminal domain-containing protein</fullName>
    </recommendedName>
</protein>
<dbReference type="AlphaFoldDB" id="A0A0D3C635"/>
<dbReference type="EnsemblPlants" id="Bo4g194480.1">
    <property type="protein sequence ID" value="Bo4g194480.1"/>
    <property type="gene ID" value="Bo4g194480"/>
</dbReference>
<reference evidence="3 4" key="1">
    <citation type="journal article" date="2014" name="Genome Biol.">
        <title>Transcriptome and methylome profiling reveals relics of genome dominance in the mesopolyploid Brassica oleracea.</title>
        <authorList>
            <person name="Parkin I.A."/>
            <person name="Koh C."/>
            <person name="Tang H."/>
            <person name="Robinson S.J."/>
            <person name="Kagale S."/>
            <person name="Clarke W.E."/>
            <person name="Town C.D."/>
            <person name="Nixon J."/>
            <person name="Krishnakumar V."/>
            <person name="Bidwell S.L."/>
            <person name="Denoeud F."/>
            <person name="Belcram H."/>
            <person name="Links M.G."/>
            <person name="Just J."/>
            <person name="Clarke C."/>
            <person name="Bender T."/>
            <person name="Huebert T."/>
            <person name="Mason A.S."/>
            <person name="Pires J.C."/>
            <person name="Barker G."/>
            <person name="Moore J."/>
            <person name="Walley P.G."/>
            <person name="Manoli S."/>
            <person name="Batley J."/>
            <person name="Edwards D."/>
            <person name="Nelson M.N."/>
            <person name="Wang X."/>
            <person name="Paterson A.H."/>
            <person name="King G."/>
            <person name="Bancroft I."/>
            <person name="Chalhoub B."/>
            <person name="Sharpe A.G."/>
        </authorList>
    </citation>
    <scope>NUCLEOTIDE SEQUENCE</scope>
    <source>
        <strain evidence="3 4">cv. TO1000</strain>
    </source>
</reference>
<evidence type="ECO:0000313" key="4">
    <source>
        <dbReference type="Proteomes" id="UP000032141"/>
    </source>
</evidence>
<dbReference type="Pfam" id="PF09368">
    <property type="entry name" value="Sas10"/>
    <property type="match status" value="1"/>
</dbReference>
<name>A0A0D3C635_BRAOL</name>
<evidence type="ECO:0000313" key="3">
    <source>
        <dbReference type="EnsemblPlants" id="Bo4g194480.1"/>
    </source>
</evidence>
<feature type="compositionally biased region" description="Basic residues" evidence="1">
    <location>
        <begin position="1"/>
        <end position="11"/>
    </location>
</feature>